<name>A0A875RPX5_EENNA</name>
<dbReference type="RefSeq" id="XP_038779155.1">
    <property type="nucleotide sequence ID" value="XM_038923227.1"/>
</dbReference>
<feature type="repeat" description="RCC1" evidence="1">
    <location>
        <begin position="163"/>
        <end position="218"/>
    </location>
</feature>
<evidence type="ECO:0000256" key="1">
    <source>
        <dbReference type="PROSITE-ProRule" id="PRU00235"/>
    </source>
</evidence>
<dbReference type="PANTHER" id="PTHR45982:SF1">
    <property type="entry name" value="REGULATOR OF CHROMOSOME CONDENSATION"/>
    <property type="match status" value="1"/>
</dbReference>
<reference evidence="2" key="1">
    <citation type="submission" date="2020-10" db="EMBL/GenBank/DDBJ databases">
        <authorList>
            <person name="Roach M.J.R."/>
        </authorList>
    </citation>
    <scope>NUCLEOTIDE SEQUENCE</scope>
    <source>
        <strain evidence="2">CBS 1945</strain>
    </source>
</reference>
<dbReference type="GO" id="GO:0005737">
    <property type="term" value="C:cytoplasm"/>
    <property type="evidence" value="ECO:0007669"/>
    <property type="project" value="TreeGrafter"/>
</dbReference>
<dbReference type="InterPro" id="IPR051553">
    <property type="entry name" value="Ran_GTPase-activating"/>
</dbReference>
<dbReference type="SUPFAM" id="SSF50985">
    <property type="entry name" value="RCC1/BLIP-II"/>
    <property type="match status" value="1"/>
</dbReference>
<protein>
    <submittedName>
        <fullName evidence="2">Uncharacterized protein</fullName>
    </submittedName>
</protein>
<organism evidence="2 3">
    <name type="scientific">Eeniella nana</name>
    <name type="common">Yeast</name>
    <name type="synonym">Brettanomyces nanus</name>
    <dbReference type="NCBI Taxonomy" id="13502"/>
    <lineage>
        <taxon>Eukaryota</taxon>
        <taxon>Fungi</taxon>
        <taxon>Dikarya</taxon>
        <taxon>Ascomycota</taxon>
        <taxon>Saccharomycotina</taxon>
        <taxon>Pichiomycetes</taxon>
        <taxon>Pichiales</taxon>
        <taxon>Pichiaceae</taxon>
        <taxon>Brettanomyces</taxon>
    </lineage>
</organism>
<evidence type="ECO:0000313" key="3">
    <source>
        <dbReference type="Proteomes" id="UP000662931"/>
    </source>
</evidence>
<proteinExistence type="predicted"/>
<dbReference type="InterPro" id="IPR009091">
    <property type="entry name" value="RCC1/BLIP-II"/>
</dbReference>
<dbReference type="GO" id="GO:0005085">
    <property type="term" value="F:guanyl-nucleotide exchange factor activity"/>
    <property type="evidence" value="ECO:0007669"/>
    <property type="project" value="TreeGrafter"/>
</dbReference>
<dbReference type="PROSITE" id="PS50012">
    <property type="entry name" value="RCC1_3"/>
    <property type="match status" value="2"/>
</dbReference>
<accession>A0A875RPX5</accession>
<dbReference type="Pfam" id="PF13540">
    <property type="entry name" value="RCC1_2"/>
    <property type="match status" value="1"/>
</dbReference>
<dbReference type="OrthoDB" id="5370059at2759"/>
<dbReference type="Gene3D" id="2.130.10.30">
    <property type="entry name" value="Regulator of chromosome condensation 1/beta-lactamase-inhibitor protein II"/>
    <property type="match status" value="2"/>
</dbReference>
<dbReference type="Proteomes" id="UP000662931">
    <property type="component" value="Chromosome 3"/>
</dbReference>
<feature type="repeat" description="RCC1" evidence="1">
    <location>
        <begin position="2"/>
        <end position="53"/>
    </location>
</feature>
<evidence type="ECO:0000313" key="2">
    <source>
        <dbReference type="EMBL" id="QPG75590.1"/>
    </source>
</evidence>
<gene>
    <name evidence="2" type="ORF">FOA43_002947</name>
</gene>
<dbReference type="AlphaFoldDB" id="A0A875RPX5"/>
<sequence length="367" mass="41245">MFKLLCCGSNNGYQLGVGDNNDRHVMTVSKLHSHKRIVKMASGAEHTLLILEDGKLMGCGTNGRQQLFLDSLVERSPVFETVHLLSAFKFKTIACGWEYSIAVTRDERIFVSGYGANGELGLGKDIRSSTKGYGEIMVNGENRGGVKQLKSSIHSSIIQFGNDQVWAWGNNKKGQLVDYGKNESLKIIWEPVQLEFDKGLKVIDYAMGRDFTVFIVQDEHDKLKSLFRGRDNFDIERRLASLHLSNDSFECIESMWTSIHLIDDRRRIKSIGNNSYGQTFPGTDDDSPYIHYATGSEHGLCSTHNEAFSWGWGEHGNCGEHTRGDKSVDDVTFDYLNLLYRTNGKKEKIVDVFAGCATSFIQIEETL</sequence>
<dbReference type="PRINTS" id="PR00633">
    <property type="entry name" value="RCCNDNSATION"/>
</dbReference>
<dbReference type="GeneID" id="62196348"/>
<dbReference type="KEGG" id="bnn:FOA43_002947"/>
<dbReference type="EMBL" id="CP064814">
    <property type="protein sequence ID" value="QPG75590.1"/>
    <property type="molecule type" value="Genomic_DNA"/>
</dbReference>
<dbReference type="InterPro" id="IPR000408">
    <property type="entry name" value="Reg_chr_condens"/>
</dbReference>
<dbReference type="PROSITE" id="PS00626">
    <property type="entry name" value="RCC1_2"/>
    <property type="match status" value="1"/>
</dbReference>
<dbReference type="Pfam" id="PF00415">
    <property type="entry name" value="RCC1"/>
    <property type="match status" value="1"/>
</dbReference>
<keyword evidence="3" id="KW-1185">Reference proteome</keyword>
<dbReference type="PANTHER" id="PTHR45982">
    <property type="entry name" value="REGULATOR OF CHROMOSOME CONDENSATION"/>
    <property type="match status" value="1"/>
</dbReference>